<gene>
    <name evidence="2" type="ORF">ACFOOR_05585</name>
</gene>
<proteinExistence type="predicted"/>
<reference evidence="3" key="1">
    <citation type="journal article" date="2019" name="Int. J. Syst. Evol. Microbiol.">
        <title>The Global Catalogue of Microorganisms (GCM) 10K type strain sequencing project: providing services to taxonomists for standard genome sequencing and annotation.</title>
        <authorList>
            <consortium name="The Broad Institute Genomics Platform"/>
            <consortium name="The Broad Institute Genome Sequencing Center for Infectious Disease"/>
            <person name="Wu L."/>
            <person name="Ma J."/>
        </authorList>
    </citation>
    <scope>NUCLEOTIDE SEQUENCE [LARGE SCALE GENOMIC DNA]</scope>
    <source>
        <strain evidence="3">KCTC 52487</strain>
    </source>
</reference>
<name>A0ABV6ZVZ6_9PROT</name>
<dbReference type="Proteomes" id="UP001595379">
    <property type="component" value="Unassembled WGS sequence"/>
</dbReference>
<keyword evidence="3" id="KW-1185">Reference proteome</keyword>
<feature type="transmembrane region" description="Helical" evidence="1">
    <location>
        <begin position="15"/>
        <end position="38"/>
    </location>
</feature>
<sequence>MTDMQTAPTGARVPVWFWIVSVLFVLWNIVGVIDYVSYRLMTETYLAAMGAEQQAYMTALPAWLTGVWAAAVFAAFIGAILFLARMKWAMHLAGLSIALFLVSLIYHYAMAGALAISGVGALAFSLFILAVLIVQFLFARWAAGKGILR</sequence>
<protein>
    <recommendedName>
        <fullName evidence="4">Sugar transporter</fullName>
    </recommendedName>
</protein>
<dbReference type="EMBL" id="JBHRSV010000005">
    <property type="protein sequence ID" value="MFC2925571.1"/>
    <property type="molecule type" value="Genomic_DNA"/>
</dbReference>
<feature type="transmembrane region" description="Helical" evidence="1">
    <location>
        <begin position="90"/>
        <end position="109"/>
    </location>
</feature>
<feature type="transmembrane region" description="Helical" evidence="1">
    <location>
        <begin position="115"/>
        <end position="139"/>
    </location>
</feature>
<organism evidence="2 3">
    <name type="scientific">Hyphobacterium vulgare</name>
    <dbReference type="NCBI Taxonomy" id="1736751"/>
    <lineage>
        <taxon>Bacteria</taxon>
        <taxon>Pseudomonadati</taxon>
        <taxon>Pseudomonadota</taxon>
        <taxon>Alphaproteobacteria</taxon>
        <taxon>Maricaulales</taxon>
        <taxon>Maricaulaceae</taxon>
        <taxon>Hyphobacterium</taxon>
    </lineage>
</organism>
<dbReference type="RefSeq" id="WP_343165338.1">
    <property type="nucleotide sequence ID" value="NZ_JBHRSV010000005.1"/>
</dbReference>
<keyword evidence="1" id="KW-1133">Transmembrane helix</keyword>
<comment type="caution">
    <text evidence="2">The sequence shown here is derived from an EMBL/GenBank/DDBJ whole genome shotgun (WGS) entry which is preliminary data.</text>
</comment>
<evidence type="ECO:0008006" key="4">
    <source>
        <dbReference type="Google" id="ProtNLM"/>
    </source>
</evidence>
<evidence type="ECO:0000256" key="1">
    <source>
        <dbReference type="SAM" id="Phobius"/>
    </source>
</evidence>
<keyword evidence="1" id="KW-0472">Membrane</keyword>
<keyword evidence="1" id="KW-0812">Transmembrane</keyword>
<evidence type="ECO:0000313" key="3">
    <source>
        <dbReference type="Proteomes" id="UP001595379"/>
    </source>
</evidence>
<feature type="transmembrane region" description="Helical" evidence="1">
    <location>
        <begin position="58"/>
        <end position="83"/>
    </location>
</feature>
<evidence type="ECO:0000313" key="2">
    <source>
        <dbReference type="EMBL" id="MFC2925571.1"/>
    </source>
</evidence>
<accession>A0ABV6ZVZ6</accession>